<dbReference type="KEGG" id="bsol:FSW04_04650"/>
<dbReference type="Gene3D" id="3.40.50.970">
    <property type="match status" value="1"/>
</dbReference>
<evidence type="ECO:0000256" key="3">
    <source>
        <dbReference type="ARBA" id="ARBA00023052"/>
    </source>
</evidence>
<dbReference type="InterPro" id="IPR050642">
    <property type="entry name" value="PDH_E1_Alpha_Subunit"/>
</dbReference>
<dbReference type="PANTHER" id="PTHR11516">
    <property type="entry name" value="PYRUVATE DEHYDROGENASE E1 COMPONENT, ALPHA SUBUNIT BACTERIAL AND ORGANELLAR"/>
    <property type="match status" value="1"/>
</dbReference>
<dbReference type="Proteomes" id="UP000321805">
    <property type="component" value="Chromosome"/>
</dbReference>
<evidence type="ECO:0000256" key="4">
    <source>
        <dbReference type="SAM" id="MobiDB-lite"/>
    </source>
</evidence>
<dbReference type="GO" id="GO:0006086">
    <property type="term" value="P:pyruvate decarboxylation to acetyl-CoA"/>
    <property type="evidence" value="ECO:0007669"/>
    <property type="project" value="TreeGrafter"/>
</dbReference>
<evidence type="ECO:0000259" key="5">
    <source>
        <dbReference type="Pfam" id="PF00676"/>
    </source>
</evidence>
<dbReference type="OrthoDB" id="9766715at2"/>
<dbReference type="RefSeq" id="WP_146916757.1">
    <property type="nucleotide sequence ID" value="NZ_CP042430.1"/>
</dbReference>
<dbReference type="GO" id="GO:0004739">
    <property type="term" value="F:pyruvate dehydrogenase (acetyl-transferring) activity"/>
    <property type="evidence" value="ECO:0007669"/>
    <property type="project" value="TreeGrafter"/>
</dbReference>
<keyword evidence="6" id="KW-0670">Pyruvate</keyword>
<protein>
    <submittedName>
        <fullName evidence="6">Pyruvate dehydrogenase (Acetyl-transferring) E1 component subunit alpha</fullName>
    </submittedName>
</protein>
<keyword evidence="7" id="KW-1185">Reference proteome</keyword>
<sequence length="329" mass="34889">MDDRALPDADVAREWLAAMLLIRRFEERASELYAEGRIGGFLHLAIGEEAVIVGSVRALRATDWLASTYRAHGHALARGTEPERVMAELLGRTGGVSGGRGGSMHMADVARRFMGGFGIVGGHLPIAAGFALSANVRGSDEASLCHFGDGAANHGTFTETLNLAALWSLPVVFLATNNRMTADGPAERHASATDLLVRAESLGVRGRRCDGMDVADTHAVLSEALAVARDERHPVLVEAMTTRFRGHSAADRAEDRTPEQEARWRRTDPVVAFGDRLVAEGVLAEEARAGLQDSVADRVQAAVSAALASPPPDPSTLADHVPAPWAVGS</sequence>
<evidence type="ECO:0000313" key="7">
    <source>
        <dbReference type="Proteomes" id="UP000321805"/>
    </source>
</evidence>
<keyword evidence="2" id="KW-0560">Oxidoreductase</keyword>
<keyword evidence="3" id="KW-0786">Thiamine pyrophosphate</keyword>
<dbReference type="AlphaFoldDB" id="A0A5B8U1N5"/>
<proteinExistence type="predicted"/>
<gene>
    <name evidence="6" type="ORF">FSW04_04650</name>
</gene>
<feature type="domain" description="Dehydrogenase E1 component" evidence="5">
    <location>
        <begin position="19"/>
        <end position="314"/>
    </location>
</feature>
<organism evidence="6 7">
    <name type="scientific">Baekduia soli</name>
    <dbReference type="NCBI Taxonomy" id="496014"/>
    <lineage>
        <taxon>Bacteria</taxon>
        <taxon>Bacillati</taxon>
        <taxon>Actinomycetota</taxon>
        <taxon>Thermoleophilia</taxon>
        <taxon>Solirubrobacterales</taxon>
        <taxon>Baekduiaceae</taxon>
        <taxon>Baekduia</taxon>
    </lineage>
</organism>
<dbReference type="SUPFAM" id="SSF52518">
    <property type="entry name" value="Thiamin diphosphate-binding fold (THDP-binding)"/>
    <property type="match status" value="1"/>
</dbReference>
<dbReference type="PANTHER" id="PTHR11516:SF60">
    <property type="entry name" value="PYRUVATE DEHYDROGENASE E1 COMPONENT SUBUNIT ALPHA"/>
    <property type="match status" value="1"/>
</dbReference>
<name>A0A5B8U1N5_9ACTN</name>
<evidence type="ECO:0000256" key="1">
    <source>
        <dbReference type="ARBA" id="ARBA00001964"/>
    </source>
</evidence>
<dbReference type="InterPro" id="IPR029061">
    <property type="entry name" value="THDP-binding"/>
</dbReference>
<dbReference type="InterPro" id="IPR001017">
    <property type="entry name" value="DH_E1"/>
</dbReference>
<accession>A0A5B8U1N5</accession>
<feature type="region of interest" description="Disordered" evidence="4">
    <location>
        <begin position="306"/>
        <end position="329"/>
    </location>
</feature>
<dbReference type="Pfam" id="PF00676">
    <property type="entry name" value="E1_dh"/>
    <property type="match status" value="1"/>
</dbReference>
<evidence type="ECO:0000256" key="2">
    <source>
        <dbReference type="ARBA" id="ARBA00023002"/>
    </source>
</evidence>
<comment type="cofactor">
    <cofactor evidence="1">
        <name>thiamine diphosphate</name>
        <dbReference type="ChEBI" id="CHEBI:58937"/>
    </cofactor>
</comment>
<dbReference type="CDD" id="cd02000">
    <property type="entry name" value="TPP_E1_PDC_ADC_BCADC"/>
    <property type="match status" value="1"/>
</dbReference>
<dbReference type="GO" id="GO:0000287">
    <property type="term" value="F:magnesium ion binding"/>
    <property type="evidence" value="ECO:0007669"/>
    <property type="project" value="UniProtKB-ARBA"/>
</dbReference>
<evidence type="ECO:0000313" key="6">
    <source>
        <dbReference type="EMBL" id="QEC46949.1"/>
    </source>
</evidence>
<dbReference type="EMBL" id="CP042430">
    <property type="protein sequence ID" value="QEC46949.1"/>
    <property type="molecule type" value="Genomic_DNA"/>
</dbReference>
<reference evidence="6 7" key="1">
    <citation type="journal article" date="2018" name="J. Microbiol.">
        <title>Baekduia soli gen. nov., sp. nov., a novel bacterium isolated from the soil of Baekdu Mountain and proposal of a novel family name, Baekduiaceae fam. nov.</title>
        <authorList>
            <person name="An D.S."/>
            <person name="Siddiqi M.Z."/>
            <person name="Kim K.H."/>
            <person name="Yu H.S."/>
            <person name="Im W.T."/>
        </authorList>
    </citation>
    <scope>NUCLEOTIDE SEQUENCE [LARGE SCALE GENOMIC DNA]</scope>
    <source>
        <strain evidence="6 7">BR7-21</strain>
    </source>
</reference>